<dbReference type="GO" id="GO:0016491">
    <property type="term" value="F:oxidoreductase activity"/>
    <property type="evidence" value="ECO:0007669"/>
    <property type="project" value="UniProtKB-KW"/>
</dbReference>
<protein>
    <recommendedName>
        <fullName evidence="5">Gfo/Idh/MocA-like oxidoreductase N-terminal domain-containing protein</fullName>
    </recommendedName>
</protein>
<feature type="domain" description="Gfo/Idh/MocA-like oxidoreductase N-terminal" evidence="2">
    <location>
        <begin position="1"/>
        <end position="123"/>
    </location>
</feature>
<evidence type="ECO:0000256" key="1">
    <source>
        <dbReference type="ARBA" id="ARBA00023002"/>
    </source>
</evidence>
<dbReference type="SUPFAM" id="SSF55347">
    <property type="entry name" value="Glyceraldehyde-3-phosphate dehydrogenase-like, C-terminal domain"/>
    <property type="match status" value="1"/>
</dbReference>
<dbReference type="InterPro" id="IPR055170">
    <property type="entry name" value="GFO_IDH_MocA-like_dom"/>
</dbReference>
<dbReference type="Pfam" id="PF01408">
    <property type="entry name" value="GFO_IDH_MocA"/>
    <property type="match status" value="1"/>
</dbReference>
<comment type="caution">
    <text evidence="4">The sequence shown here is derived from an EMBL/GenBank/DDBJ whole genome shotgun (WGS) entry which is preliminary data.</text>
</comment>
<sequence length="238" mass="27051">VGLIGYKFMGKAHSHAYFDMPKFFTSKAVPVMKTICGRDEKAVNETSEKYGWEGYETEWRKVVERDDIDLIDICTPNNTHYDIAIAAVKAGKHVLCEKPLALNVAQAKEMLDEVEKVRVKHMVCFNYRFVPAIGLAKRLIDEGKLGEIYHFRATYLQDWLVDPNSPFVWRHKKEVAGSGVHGDLNAHIIDLARYLVGEIDEVVGMCETFIKERMDEKGQKHKVSVDDATLFLAKFKGG</sequence>
<dbReference type="Pfam" id="PF22725">
    <property type="entry name" value="GFO_IDH_MocA_C3"/>
    <property type="match status" value="1"/>
</dbReference>
<evidence type="ECO:0008006" key="5">
    <source>
        <dbReference type="Google" id="ProtNLM"/>
    </source>
</evidence>
<dbReference type="SUPFAM" id="SSF51735">
    <property type="entry name" value="NAD(P)-binding Rossmann-fold domains"/>
    <property type="match status" value="1"/>
</dbReference>
<dbReference type="InterPro" id="IPR036291">
    <property type="entry name" value="NAD(P)-bd_dom_sf"/>
</dbReference>
<evidence type="ECO:0000313" key="4">
    <source>
        <dbReference type="EMBL" id="GAI10950.1"/>
    </source>
</evidence>
<evidence type="ECO:0000259" key="3">
    <source>
        <dbReference type="Pfam" id="PF22725"/>
    </source>
</evidence>
<dbReference type="GO" id="GO:0000166">
    <property type="term" value="F:nucleotide binding"/>
    <property type="evidence" value="ECO:0007669"/>
    <property type="project" value="InterPro"/>
</dbReference>
<dbReference type="InterPro" id="IPR000683">
    <property type="entry name" value="Gfo/Idh/MocA-like_OxRdtase_N"/>
</dbReference>
<reference evidence="4" key="1">
    <citation type="journal article" date="2014" name="Front. Microbiol.">
        <title>High frequency of phylogenetically diverse reductive dehalogenase-homologous genes in deep subseafloor sedimentary metagenomes.</title>
        <authorList>
            <person name="Kawai M."/>
            <person name="Futagami T."/>
            <person name="Toyoda A."/>
            <person name="Takaki Y."/>
            <person name="Nishi S."/>
            <person name="Hori S."/>
            <person name="Arai W."/>
            <person name="Tsubouchi T."/>
            <person name="Morono Y."/>
            <person name="Uchiyama I."/>
            <person name="Ito T."/>
            <person name="Fujiyama A."/>
            <person name="Inagaki F."/>
            <person name="Takami H."/>
        </authorList>
    </citation>
    <scope>NUCLEOTIDE SEQUENCE</scope>
    <source>
        <strain evidence="4">Expedition CK06-06</strain>
    </source>
</reference>
<dbReference type="PANTHER" id="PTHR43818:SF11">
    <property type="entry name" value="BCDNA.GH03377"/>
    <property type="match status" value="1"/>
</dbReference>
<feature type="domain" description="GFO/IDH/MocA-like oxidoreductase" evidence="3">
    <location>
        <begin position="136"/>
        <end position="238"/>
    </location>
</feature>
<dbReference type="Gene3D" id="3.30.360.10">
    <property type="entry name" value="Dihydrodipicolinate Reductase, domain 2"/>
    <property type="match status" value="1"/>
</dbReference>
<dbReference type="EMBL" id="BARV01011685">
    <property type="protein sequence ID" value="GAI10950.1"/>
    <property type="molecule type" value="Genomic_DNA"/>
</dbReference>
<dbReference type="PANTHER" id="PTHR43818">
    <property type="entry name" value="BCDNA.GH03377"/>
    <property type="match status" value="1"/>
</dbReference>
<dbReference type="InterPro" id="IPR050463">
    <property type="entry name" value="Gfo/Idh/MocA_oxidrdct_glycsds"/>
</dbReference>
<name>X1M8E1_9ZZZZ</name>
<proteinExistence type="predicted"/>
<dbReference type="AlphaFoldDB" id="X1M8E1"/>
<feature type="non-terminal residue" evidence="4">
    <location>
        <position position="238"/>
    </location>
</feature>
<feature type="non-terminal residue" evidence="4">
    <location>
        <position position="1"/>
    </location>
</feature>
<gene>
    <name evidence="4" type="ORF">S06H3_22031</name>
</gene>
<accession>X1M8E1</accession>
<organism evidence="4">
    <name type="scientific">marine sediment metagenome</name>
    <dbReference type="NCBI Taxonomy" id="412755"/>
    <lineage>
        <taxon>unclassified sequences</taxon>
        <taxon>metagenomes</taxon>
        <taxon>ecological metagenomes</taxon>
    </lineage>
</organism>
<dbReference type="Gene3D" id="3.40.50.720">
    <property type="entry name" value="NAD(P)-binding Rossmann-like Domain"/>
    <property type="match status" value="1"/>
</dbReference>
<evidence type="ECO:0000259" key="2">
    <source>
        <dbReference type="Pfam" id="PF01408"/>
    </source>
</evidence>
<keyword evidence="1" id="KW-0560">Oxidoreductase</keyword>